<dbReference type="Proteomes" id="UP000002217">
    <property type="component" value="Chromosome"/>
</dbReference>
<dbReference type="STRING" id="485916.Dtox_2893"/>
<dbReference type="Gene3D" id="2.10.109.10">
    <property type="entry name" value="Umud Fragment, subunit A"/>
    <property type="match status" value="1"/>
</dbReference>
<accession>C8W2H2</accession>
<evidence type="ECO:0000313" key="2">
    <source>
        <dbReference type="Proteomes" id="UP000002217"/>
    </source>
</evidence>
<dbReference type="EMBL" id="CP001720">
    <property type="protein sequence ID" value="ACV63656.1"/>
    <property type="molecule type" value="Genomic_DNA"/>
</dbReference>
<protein>
    <recommendedName>
        <fullName evidence="3">Peptidase S24/S26A/S26B/S26C domain-containing protein</fullName>
    </recommendedName>
</protein>
<dbReference type="eggNOG" id="COG0681">
    <property type="taxonomic scope" value="Bacteria"/>
</dbReference>
<dbReference type="AlphaFoldDB" id="C8W2H2"/>
<proteinExistence type="predicted"/>
<evidence type="ECO:0008006" key="3">
    <source>
        <dbReference type="Google" id="ProtNLM"/>
    </source>
</evidence>
<name>C8W2H2_DESAS</name>
<sequence length="135" mass="16084">MKETLQKGGEVIFTPSGSSMLPLLRNRKEKVCIVKPQENPLKKYDMTLFVRNNGQYILHRILAVKADGYVIIGDNQYVKEYRVQHSQVIGVVKGIWRNGKYISCEDFWYQAYCRAWVWIYPLRWLYFRAKQLFLE</sequence>
<dbReference type="SUPFAM" id="SSF51306">
    <property type="entry name" value="LexA/Signal peptidase"/>
    <property type="match status" value="1"/>
</dbReference>
<reference evidence="1 2" key="1">
    <citation type="journal article" date="2009" name="Stand. Genomic Sci.">
        <title>Complete genome sequence of Desulfotomaculum acetoxidans type strain (5575).</title>
        <authorList>
            <person name="Spring S."/>
            <person name="Lapidus A."/>
            <person name="Schroder M."/>
            <person name="Gleim D."/>
            <person name="Sims D."/>
            <person name="Meincke L."/>
            <person name="Glavina Del Rio T."/>
            <person name="Tice H."/>
            <person name="Copeland A."/>
            <person name="Cheng J.F."/>
            <person name="Lucas S."/>
            <person name="Chen F."/>
            <person name="Nolan M."/>
            <person name="Bruce D."/>
            <person name="Goodwin L."/>
            <person name="Pitluck S."/>
            <person name="Ivanova N."/>
            <person name="Mavromatis K."/>
            <person name="Mikhailova N."/>
            <person name="Pati A."/>
            <person name="Chen A."/>
            <person name="Palaniappan K."/>
            <person name="Land M."/>
            <person name="Hauser L."/>
            <person name="Chang Y.J."/>
            <person name="Jeffries C.D."/>
            <person name="Chain P."/>
            <person name="Saunders E."/>
            <person name="Brettin T."/>
            <person name="Detter J.C."/>
            <person name="Goker M."/>
            <person name="Bristow J."/>
            <person name="Eisen J.A."/>
            <person name="Markowitz V."/>
            <person name="Hugenholtz P."/>
            <person name="Kyrpides N.C."/>
            <person name="Klenk H.P."/>
            <person name="Han C."/>
        </authorList>
    </citation>
    <scope>NUCLEOTIDE SEQUENCE [LARGE SCALE GENOMIC DNA]</scope>
    <source>
        <strain evidence="2">ATCC 49208 / DSM 771 / VKM B-1644</strain>
    </source>
</reference>
<organism evidence="1 2">
    <name type="scientific">Desulfofarcimen acetoxidans (strain ATCC 49208 / DSM 771 / KCTC 5769 / VKM B-1644 / 5575)</name>
    <name type="common">Desulfotomaculum acetoxidans</name>
    <dbReference type="NCBI Taxonomy" id="485916"/>
    <lineage>
        <taxon>Bacteria</taxon>
        <taxon>Bacillati</taxon>
        <taxon>Bacillota</taxon>
        <taxon>Clostridia</taxon>
        <taxon>Eubacteriales</taxon>
        <taxon>Peptococcaceae</taxon>
        <taxon>Desulfofarcimen</taxon>
    </lineage>
</organism>
<gene>
    <name evidence="1" type="ordered locus">Dtox_2893</name>
</gene>
<dbReference type="InterPro" id="IPR036286">
    <property type="entry name" value="LexA/Signal_pep-like_sf"/>
</dbReference>
<keyword evidence="2" id="KW-1185">Reference proteome</keyword>
<dbReference type="HOGENOM" id="CLU_126496_0_0_9"/>
<dbReference type="KEGG" id="dae:Dtox_2893"/>
<evidence type="ECO:0000313" key="1">
    <source>
        <dbReference type="EMBL" id="ACV63656.1"/>
    </source>
</evidence>